<proteinExistence type="predicted"/>
<accession>A0A2M3ZXD1</accession>
<protein>
    <submittedName>
        <fullName evidence="3">Putative secreted peptide</fullName>
    </submittedName>
</protein>
<feature type="region of interest" description="Disordered" evidence="1">
    <location>
        <begin position="53"/>
        <end position="74"/>
    </location>
</feature>
<name>A0A2M3ZXD1_9DIPT</name>
<feature type="chain" id="PRO_5014869561" evidence="2">
    <location>
        <begin position="25"/>
        <end position="74"/>
    </location>
</feature>
<keyword evidence="2" id="KW-0732">Signal</keyword>
<dbReference type="AlphaFoldDB" id="A0A2M3ZXD1"/>
<evidence type="ECO:0000256" key="2">
    <source>
        <dbReference type="SAM" id="SignalP"/>
    </source>
</evidence>
<evidence type="ECO:0000313" key="3">
    <source>
        <dbReference type="EMBL" id="MBW33120.1"/>
    </source>
</evidence>
<dbReference type="EMBL" id="GGFM01012369">
    <property type="protein sequence ID" value="MBW33120.1"/>
    <property type="molecule type" value="Transcribed_RNA"/>
</dbReference>
<reference evidence="3" key="1">
    <citation type="submission" date="2018-01" db="EMBL/GenBank/DDBJ databases">
        <title>An insight into the sialome of Amazonian anophelines.</title>
        <authorList>
            <person name="Ribeiro J.M."/>
            <person name="Scarpassa V."/>
            <person name="Calvo E."/>
        </authorList>
    </citation>
    <scope>NUCLEOTIDE SEQUENCE</scope>
    <source>
        <tissue evidence="3">Salivary glands</tissue>
    </source>
</reference>
<evidence type="ECO:0000256" key="1">
    <source>
        <dbReference type="SAM" id="MobiDB-lite"/>
    </source>
</evidence>
<organism evidence="3">
    <name type="scientific">Anopheles braziliensis</name>
    <dbReference type="NCBI Taxonomy" id="58242"/>
    <lineage>
        <taxon>Eukaryota</taxon>
        <taxon>Metazoa</taxon>
        <taxon>Ecdysozoa</taxon>
        <taxon>Arthropoda</taxon>
        <taxon>Hexapoda</taxon>
        <taxon>Insecta</taxon>
        <taxon>Pterygota</taxon>
        <taxon>Neoptera</taxon>
        <taxon>Endopterygota</taxon>
        <taxon>Diptera</taxon>
        <taxon>Nematocera</taxon>
        <taxon>Culicoidea</taxon>
        <taxon>Culicidae</taxon>
        <taxon>Anophelinae</taxon>
        <taxon>Anopheles</taxon>
    </lineage>
</organism>
<sequence>MRYAAFEAVVLLSTISTLIPISSSHSTGCPSQYSVSCNSTSSISSLLFSEEIVSSPSSTNPSSDSALAYCSSST</sequence>
<feature type="signal peptide" evidence="2">
    <location>
        <begin position="1"/>
        <end position="24"/>
    </location>
</feature>